<evidence type="ECO:0000256" key="5">
    <source>
        <dbReference type="ARBA" id="ARBA00023242"/>
    </source>
</evidence>
<evidence type="ECO:0000256" key="6">
    <source>
        <dbReference type="ARBA" id="ARBA00025581"/>
    </source>
</evidence>
<evidence type="ECO:0000256" key="1">
    <source>
        <dbReference type="ARBA" id="ARBA00004123"/>
    </source>
</evidence>
<dbReference type="PROSITE" id="PS51351">
    <property type="entry name" value="TFIIE_BETA_C"/>
    <property type="match status" value="1"/>
</dbReference>
<comment type="similarity">
    <text evidence="7">Belongs to the TFIIE beta subunit family.</text>
</comment>
<evidence type="ECO:0000313" key="13">
    <source>
        <dbReference type="Proteomes" id="UP000324767"/>
    </source>
</evidence>
<keyword evidence="11" id="KW-0396">Initiation factor</keyword>
<reference evidence="11" key="2">
    <citation type="submission" date="2017-03" db="EMBL/GenBank/DDBJ databases">
        <authorList>
            <person name="Afonso C.L."/>
            <person name="Miller P.J."/>
            <person name="Scott M.A."/>
            <person name="Spackman E."/>
            <person name="Goraichik I."/>
            <person name="Dimitrov K.M."/>
            <person name="Suarez D.L."/>
            <person name="Swayne D.E."/>
        </authorList>
    </citation>
    <scope>NUCLEOTIDE SEQUENCE [LARGE SCALE GENOMIC DNA]</scope>
</reference>
<dbReference type="AlphaFoldDB" id="A0A1W5CR72"/>
<dbReference type="Pfam" id="PF02186">
    <property type="entry name" value="TFIIE_beta"/>
    <property type="match status" value="1"/>
</dbReference>
<dbReference type="GO" id="GO:0003743">
    <property type="term" value="F:translation initiation factor activity"/>
    <property type="evidence" value="ECO:0007669"/>
    <property type="project" value="UniProtKB-KW"/>
</dbReference>
<accession>A0A1W5CR72</accession>
<keyword evidence="11" id="KW-0648">Protein biosynthesis</keyword>
<dbReference type="GO" id="GO:0006367">
    <property type="term" value="P:transcription initiation at RNA polymerase II promoter"/>
    <property type="evidence" value="ECO:0007669"/>
    <property type="project" value="UniProtKB-UniRule"/>
</dbReference>
<dbReference type="PANTHER" id="PTHR12716">
    <property type="entry name" value="TRANSCRIPTION INITIATION FACTOR IIE, BETA SUBUNIT"/>
    <property type="match status" value="1"/>
</dbReference>
<feature type="compositionally biased region" description="Low complexity" evidence="8">
    <location>
        <begin position="27"/>
        <end position="47"/>
    </location>
</feature>
<dbReference type="InterPro" id="IPR054600">
    <property type="entry name" value="TFA2_E-tether"/>
</dbReference>
<dbReference type="CDD" id="cd07977">
    <property type="entry name" value="TFIIE_beta_winged_helix"/>
    <property type="match status" value="1"/>
</dbReference>
<evidence type="ECO:0000256" key="7">
    <source>
        <dbReference type="PIRNR" id="PIRNR016398"/>
    </source>
</evidence>
<keyword evidence="4 7" id="KW-0804">Transcription</keyword>
<dbReference type="GO" id="GO:0005673">
    <property type="term" value="C:transcription factor TFIIE complex"/>
    <property type="evidence" value="ECO:0007669"/>
    <property type="project" value="UniProtKB-UniRule"/>
</dbReference>
<dbReference type="InterPro" id="IPR003166">
    <property type="entry name" value="TFIIE_bsu_DNA-bd"/>
</dbReference>
<dbReference type="OrthoDB" id="5323195at2759"/>
<dbReference type="PIRSF" id="PIRSF016398">
    <property type="entry name" value="TFIIE-beta"/>
    <property type="match status" value="1"/>
</dbReference>
<dbReference type="GO" id="GO:0001097">
    <property type="term" value="F:TFIIH-class transcription factor complex binding"/>
    <property type="evidence" value="ECO:0007669"/>
    <property type="project" value="TreeGrafter"/>
</dbReference>
<dbReference type="PANTHER" id="PTHR12716:SF8">
    <property type="entry name" value="TRANSCRIPTION INITIATION FACTOR IIE SUBUNIT BETA"/>
    <property type="match status" value="1"/>
</dbReference>
<feature type="domain" description="TFIIE beta" evidence="9">
    <location>
        <begin position="63"/>
        <end position="147"/>
    </location>
</feature>
<evidence type="ECO:0000256" key="4">
    <source>
        <dbReference type="ARBA" id="ARBA00023163"/>
    </source>
</evidence>
<evidence type="ECO:0000259" key="9">
    <source>
        <dbReference type="PROSITE" id="PS51351"/>
    </source>
</evidence>
<keyword evidence="12" id="KW-1185">Reference proteome</keyword>
<dbReference type="Pfam" id="PF22254">
    <property type="entry name" value="TFA2_E-tether"/>
    <property type="match status" value="1"/>
</dbReference>
<evidence type="ECO:0000313" key="12">
    <source>
        <dbReference type="Proteomes" id="UP000192927"/>
    </source>
</evidence>
<evidence type="ECO:0000256" key="2">
    <source>
        <dbReference type="ARBA" id="ARBA00023015"/>
    </source>
</evidence>
<dbReference type="Proteomes" id="UP000192927">
    <property type="component" value="Unassembled WGS sequence"/>
</dbReference>
<keyword evidence="2 7" id="KW-0805">Transcription regulation</keyword>
<sequence length="289" mass="32401">MSYLDNQINAFKSNLTSSSAKLSNKRTAAAPTTSTPSPAPSHASASTKNELKRKRPEQTHVVYSQPADTGTGKNVMTQITYAVDYLKTKGTPQTLQDLLSYLSLQYREDDYKRTIGTILQNHEKISFDRTGADGLGTFSFRPIHNIRSPAQLLGHLQSQPTAQGLNVRALRDGWPGAEDAINQLESQGKLLVTRNKKDDHAKMVWPNDPSLRFHIDDEFKSMWHKIRLPEAGALAEELEREGLTPTNKSRVVRAKPKMLEKKTKKPRKSGKTTNTHMVGVLRDYSHLKK</sequence>
<evidence type="ECO:0000256" key="8">
    <source>
        <dbReference type="SAM" id="MobiDB-lite"/>
    </source>
</evidence>
<dbReference type="InterPro" id="IPR040501">
    <property type="entry name" value="TFA2_Winged_2"/>
</dbReference>
<keyword evidence="3 7" id="KW-0238">DNA-binding</keyword>
<protein>
    <recommendedName>
        <fullName evidence="7">Transcription initiation factor IIE subunit beta</fullName>
    </recommendedName>
</protein>
<comment type="subunit">
    <text evidence="7">Tetramer of two alpha and two beta chains.</text>
</comment>
<proteinExistence type="inferred from homology"/>
<dbReference type="EMBL" id="VXIT01000002">
    <property type="protein sequence ID" value="KAA6415166.1"/>
    <property type="molecule type" value="Genomic_DNA"/>
</dbReference>
<gene>
    <name evidence="10" type="ORF">FRX48_01919</name>
</gene>
<dbReference type="Pfam" id="PF18121">
    <property type="entry name" value="TFA2_Winged_2"/>
    <property type="match status" value="1"/>
</dbReference>
<evidence type="ECO:0000313" key="11">
    <source>
        <dbReference type="EMBL" id="SLM33346.1"/>
    </source>
</evidence>
<evidence type="ECO:0000313" key="10">
    <source>
        <dbReference type="EMBL" id="KAA6415166.1"/>
    </source>
</evidence>
<dbReference type="InterPro" id="IPR016656">
    <property type="entry name" value="TFIIE-bsu"/>
</dbReference>
<evidence type="ECO:0000256" key="3">
    <source>
        <dbReference type="ARBA" id="ARBA00023125"/>
    </source>
</evidence>
<dbReference type="GO" id="GO:0003677">
    <property type="term" value="F:DNA binding"/>
    <property type="evidence" value="ECO:0007669"/>
    <property type="project" value="UniProtKB-UniRule"/>
</dbReference>
<comment type="function">
    <text evidence="6 7">Recruits TFIIH to the initiation complex and stimulates the RNA polymerase II C-terminal domain kinase and DNA-dependent ATPase activities of TFIIH. Both TFIIH and TFIIE are required for promoter clearance by RNA polymerase.</text>
</comment>
<dbReference type="Proteomes" id="UP000324767">
    <property type="component" value="Unassembled WGS sequence"/>
</dbReference>
<reference evidence="10 13" key="3">
    <citation type="submission" date="2019-09" db="EMBL/GenBank/DDBJ databases">
        <title>The hologenome of the rock-dwelling lichen Lasallia pustulata.</title>
        <authorList>
            <person name="Greshake Tzovaras B."/>
            <person name="Segers F."/>
            <person name="Bicker A."/>
            <person name="Dal Grande F."/>
            <person name="Otte J."/>
            <person name="Hankeln T."/>
            <person name="Schmitt I."/>
            <person name="Ebersberger I."/>
        </authorList>
    </citation>
    <scope>NUCLEOTIDE SEQUENCE [LARGE SCALE GENOMIC DNA]</scope>
    <source>
        <strain evidence="10">A1-1</strain>
    </source>
</reference>
<name>A0A1W5CR72_9LECA</name>
<comment type="subcellular location">
    <subcellularLocation>
        <location evidence="1 7">Nucleus</location>
    </subcellularLocation>
</comment>
<organism evidence="11 12">
    <name type="scientific">Lasallia pustulata</name>
    <dbReference type="NCBI Taxonomy" id="136370"/>
    <lineage>
        <taxon>Eukaryota</taxon>
        <taxon>Fungi</taxon>
        <taxon>Dikarya</taxon>
        <taxon>Ascomycota</taxon>
        <taxon>Pezizomycotina</taxon>
        <taxon>Lecanoromycetes</taxon>
        <taxon>OSLEUM clade</taxon>
        <taxon>Umbilicariomycetidae</taxon>
        <taxon>Umbilicariales</taxon>
        <taxon>Umbilicariaceae</taxon>
        <taxon>Lasallia</taxon>
    </lineage>
</organism>
<keyword evidence="5 7" id="KW-0539">Nucleus</keyword>
<reference evidence="12" key="1">
    <citation type="submission" date="2017-03" db="EMBL/GenBank/DDBJ databases">
        <authorList>
            <person name="Sharma R."/>
            <person name="Thines M."/>
        </authorList>
    </citation>
    <scope>NUCLEOTIDE SEQUENCE [LARGE SCALE GENOMIC DNA]</scope>
</reference>
<dbReference type="EMBL" id="FWEW01000026">
    <property type="protein sequence ID" value="SLM33346.1"/>
    <property type="molecule type" value="Genomic_DNA"/>
</dbReference>
<feature type="region of interest" description="Disordered" evidence="8">
    <location>
        <begin position="19"/>
        <end position="68"/>
    </location>
</feature>